<keyword evidence="2" id="KW-1185">Reference proteome</keyword>
<accession>A0ABV8LED7</accession>
<gene>
    <name evidence="1" type="ORF">ACFOW8_28375</name>
</gene>
<dbReference type="RefSeq" id="WP_378554724.1">
    <property type="nucleotide sequence ID" value="NZ_JBHSBA010000016.1"/>
</dbReference>
<comment type="caution">
    <text evidence="1">The sequence shown here is derived from an EMBL/GenBank/DDBJ whole genome shotgun (WGS) entry which is preliminary data.</text>
</comment>
<proteinExistence type="predicted"/>
<dbReference type="Proteomes" id="UP001595767">
    <property type="component" value="Unassembled WGS sequence"/>
</dbReference>
<sequence length="134" mass="15002">MTVTTYIRSRAARLAAARIIRERLVAAKTVALVRALRSLNGFWMTDLLDKGEFVTVSQILDRFGADAELIRRYASQAGKAIKRAYLAAYEGREPVQIWKVVNSRPRQVLAYTPDEPVIRDGLGAYQRTAHLVAA</sequence>
<dbReference type="EMBL" id="JBHSBA010000016">
    <property type="protein sequence ID" value="MFC4128856.1"/>
    <property type="molecule type" value="Genomic_DNA"/>
</dbReference>
<name>A0ABV8LED7_9NOCA</name>
<evidence type="ECO:0000313" key="1">
    <source>
        <dbReference type="EMBL" id="MFC4128856.1"/>
    </source>
</evidence>
<evidence type="ECO:0000313" key="2">
    <source>
        <dbReference type="Proteomes" id="UP001595767"/>
    </source>
</evidence>
<organism evidence="1 2">
    <name type="scientific">Nocardia rhizosphaerae</name>
    <dbReference type="NCBI Taxonomy" id="1691571"/>
    <lineage>
        <taxon>Bacteria</taxon>
        <taxon>Bacillati</taxon>
        <taxon>Actinomycetota</taxon>
        <taxon>Actinomycetes</taxon>
        <taxon>Mycobacteriales</taxon>
        <taxon>Nocardiaceae</taxon>
        <taxon>Nocardia</taxon>
    </lineage>
</organism>
<protein>
    <submittedName>
        <fullName evidence="1">Uncharacterized protein</fullName>
    </submittedName>
</protein>
<reference evidence="2" key="1">
    <citation type="journal article" date="2019" name="Int. J. Syst. Evol. Microbiol.">
        <title>The Global Catalogue of Microorganisms (GCM) 10K type strain sequencing project: providing services to taxonomists for standard genome sequencing and annotation.</title>
        <authorList>
            <consortium name="The Broad Institute Genomics Platform"/>
            <consortium name="The Broad Institute Genome Sequencing Center for Infectious Disease"/>
            <person name="Wu L."/>
            <person name="Ma J."/>
        </authorList>
    </citation>
    <scope>NUCLEOTIDE SEQUENCE [LARGE SCALE GENOMIC DNA]</scope>
    <source>
        <strain evidence="2">CGMCC 4.7204</strain>
    </source>
</reference>